<dbReference type="Proteomes" id="UP001497480">
    <property type="component" value="Unassembled WGS sequence"/>
</dbReference>
<keyword evidence="13" id="KW-0560">Oxidoreductase</keyword>
<dbReference type="AlphaFoldDB" id="A0AAV1X1W3"/>
<evidence type="ECO:0000256" key="7">
    <source>
        <dbReference type="ARBA" id="ARBA00022946"/>
    </source>
</evidence>
<accession>A0AAV1X1W3</accession>
<comment type="catalytic activity">
    <reaction evidence="11 13">
        <text>4 Fe(2+) + O2 + 4 H(+) = 4 Fe(3+) + 2 H2O</text>
        <dbReference type="Rhea" id="RHEA:11148"/>
        <dbReference type="ChEBI" id="CHEBI:15377"/>
        <dbReference type="ChEBI" id="CHEBI:15378"/>
        <dbReference type="ChEBI" id="CHEBI:15379"/>
        <dbReference type="ChEBI" id="CHEBI:29033"/>
        <dbReference type="ChEBI" id="CHEBI:29034"/>
        <dbReference type="EC" id="1.16.3.1"/>
    </reaction>
</comment>
<dbReference type="PANTHER" id="PTHR11431">
    <property type="entry name" value="FERRITIN"/>
    <property type="match status" value="1"/>
</dbReference>
<dbReference type="PROSITE" id="PS50905">
    <property type="entry name" value="FERRITIN_LIKE"/>
    <property type="match status" value="1"/>
</dbReference>
<dbReference type="GO" id="GO:0009507">
    <property type="term" value="C:chloroplast"/>
    <property type="evidence" value="ECO:0007669"/>
    <property type="project" value="UniProtKB-SubCell"/>
</dbReference>
<evidence type="ECO:0000256" key="13">
    <source>
        <dbReference type="RuleBase" id="RU361145"/>
    </source>
</evidence>
<keyword evidence="6 12" id="KW-0479">Metal-binding</keyword>
<evidence type="ECO:0000313" key="15">
    <source>
        <dbReference type="EMBL" id="CAL0315610.1"/>
    </source>
</evidence>
<keyword evidence="5" id="KW-0934">Plastid</keyword>
<dbReference type="EMBL" id="CAXHTB010000011">
    <property type="protein sequence ID" value="CAL0315610.1"/>
    <property type="molecule type" value="Genomic_DNA"/>
</dbReference>
<keyword evidence="16" id="KW-1185">Reference proteome</keyword>
<protein>
    <recommendedName>
        <fullName evidence="13">Ferritin</fullName>
        <ecNumber evidence="13">1.16.3.1</ecNumber>
    </recommendedName>
</protein>
<evidence type="ECO:0000256" key="5">
    <source>
        <dbReference type="ARBA" id="ARBA00022640"/>
    </source>
</evidence>
<dbReference type="GO" id="GO:0008198">
    <property type="term" value="F:ferrous iron binding"/>
    <property type="evidence" value="ECO:0007669"/>
    <property type="project" value="TreeGrafter"/>
</dbReference>
<keyword evidence="8 12" id="KW-0408">Iron</keyword>
<evidence type="ECO:0000259" key="14">
    <source>
        <dbReference type="PROSITE" id="PS50905"/>
    </source>
</evidence>
<evidence type="ECO:0000256" key="2">
    <source>
        <dbReference type="ARBA" id="ARBA00007513"/>
    </source>
</evidence>
<dbReference type="GO" id="GO:0006879">
    <property type="term" value="P:intracellular iron ion homeostasis"/>
    <property type="evidence" value="ECO:0007669"/>
    <property type="project" value="UniProtKB-KW"/>
</dbReference>
<name>A0AAV1X1W3_LUPLU</name>
<organism evidence="15 16">
    <name type="scientific">Lupinus luteus</name>
    <name type="common">European yellow lupine</name>
    <dbReference type="NCBI Taxonomy" id="3873"/>
    <lineage>
        <taxon>Eukaryota</taxon>
        <taxon>Viridiplantae</taxon>
        <taxon>Streptophyta</taxon>
        <taxon>Embryophyta</taxon>
        <taxon>Tracheophyta</taxon>
        <taxon>Spermatophyta</taxon>
        <taxon>Magnoliopsida</taxon>
        <taxon>eudicotyledons</taxon>
        <taxon>Gunneridae</taxon>
        <taxon>Pentapetalae</taxon>
        <taxon>rosids</taxon>
        <taxon>fabids</taxon>
        <taxon>Fabales</taxon>
        <taxon>Fabaceae</taxon>
        <taxon>Papilionoideae</taxon>
        <taxon>50 kb inversion clade</taxon>
        <taxon>genistoids sensu lato</taxon>
        <taxon>core genistoids</taxon>
        <taxon>Genisteae</taxon>
        <taxon>Lupinus</taxon>
    </lineage>
</organism>
<dbReference type="Gene3D" id="1.20.1260.10">
    <property type="match status" value="1"/>
</dbReference>
<evidence type="ECO:0000313" key="16">
    <source>
        <dbReference type="Proteomes" id="UP001497480"/>
    </source>
</evidence>
<comment type="function">
    <text evidence="9">Stores iron in a soluble, non-toxic, readily available form. Important for iron homeostasis. Has ferroxidase activity. Iron is taken up in the ferrous form and deposited as ferric hydroxides after oxidation.</text>
</comment>
<comment type="subunit">
    <text evidence="10">Oligomer of 24 subunits. There are two types of subunits: L (light) chain and H (heavy) chain. The major chain can be light or heavy, depending on the species and tissue type. The functional molecule forms a roughly spherical shell with a diameter of 12 nm and contains a central cavity into which the insoluble mineral iron core is deposited.</text>
</comment>
<dbReference type="GO" id="GO:0004322">
    <property type="term" value="F:ferroxidase activity"/>
    <property type="evidence" value="ECO:0007669"/>
    <property type="project" value="UniProtKB-EC"/>
</dbReference>
<feature type="binding site" evidence="12">
    <location>
        <position position="37"/>
    </location>
    <ligand>
        <name>Fe cation</name>
        <dbReference type="ChEBI" id="CHEBI:24875"/>
        <label>1</label>
    </ligand>
</feature>
<evidence type="ECO:0000256" key="9">
    <source>
        <dbReference type="ARBA" id="ARBA00025111"/>
    </source>
</evidence>
<evidence type="ECO:0000256" key="10">
    <source>
        <dbReference type="ARBA" id="ARBA00026060"/>
    </source>
</evidence>
<gene>
    <name evidence="15" type="ORF">LLUT_LOCUS16670</name>
</gene>
<evidence type="ECO:0000256" key="8">
    <source>
        <dbReference type="ARBA" id="ARBA00023004"/>
    </source>
</evidence>
<evidence type="ECO:0000256" key="12">
    <source>
        <dbReference type="PIRSR" id="PIRSR601519-1"/>
    </source>
</evidence>
<keyword evidence="3 13" id="KW-0409">Iron storage</keyword>
<dbReference type="GO" id="GO:0006826">
    <property type="term" value="P:iron ion transport"/>
    <property type="evidence" value="ECO:0007669"/>
    <property type="project" value="InterPro"/>
</dbReference>
<comment type="caution">
    <text evidence="15">The sequence shown here is derived from an EMBL/GenBank/DDBJ whole genome shotgun (WGS) entry which is preliminary data.</text>
</comment>
<evidence type="ECO:0000256" key="6">
    <source>
        <dbReference type="ARBA" id="ARBA00022723"/>
    </source>
</evidence>
<comment type="subcellular location">
    <subcellularLocation>
        <location evidence="1">Plastid</location>
        <location evidence="1">Chloroplast</location>
    </subcellularLocation>
</comment>
<proteinExistence type="inferred from homology"/>
<evidence type="ECO:0000256" key="11">
    <source>
        <dbReference type="ARBA" id="ARBA00047990"/>
    </source>
</evidence>
<dbReference type="InterPro" id="IPR008331">
    <property type="entry name" value="Ferritin_DPS_dom"/>
</dbReference>
<dbReference type="InterPro" id="IPR012347">
    <property type="entry name" value="Ferritin-like"/>
</dbReference>
<comment type="function">
    <text evidence="13">Stores iron in a soluble, non-toxic, readily available form. Important for iron homeostasis. Iron is taken up in the ferrous form and deposited as ferric hydroxides after oxidation.</text>
</comment>
<dbReference type="GO" id="GO:0008199">
    <property type="term" value="F:ferric iron binding"/>
    <property type="evidence" value="ECO:0007669"/>
    <property type="project" value="InterPro"/>
</dbReference>
<dbReference type="InterPro" id="IPR009078">
    <property type="entry name" value="Ferritin-like_SF"/>
</dbReference>
<feature type="domain" description="Ferritin-like diiron" evidence="14">
    <location>
        <begin position="1"/>
        <end position="89"/>
    </location>
</feature>
<feature type="binding site" evidence="12">
    <location>
        <position position="71"/>
    </location>
    <ligand>
        <name>Fe cation</name>
        <dbReference type="ChEBI" id="CHEBI:24875"/>
        <label>1</label>
    </ligand>
</feature>
<evidence type="ECO:0000256" key="1">
    <source>
        <dbReference type="ARBA" id="ARBA00004229"/>
    </source>
</evidence>
<dbReference type="PROSITE" id="PS00204">
    <property type="entry name" value="FERRITIN_2"/>
    <property type="match status" value="1"/>
</dbReference>
<dbReference type="Pfam" id="PF00210">
    <property type="entry name" value="Ferritin"/>
    <property type="match status" value="1"/>
</dbReference>
<dbReference type="InterPro" id="IPR014034">
    <property type="entry name" value="Ferritin_CS"/>
</dbReference>
<keyword evidence="7" id="KW-0809">Transit peptide</keyword>
<reference evidence="15 16" key="1">
    <citation type="submission" date="2024-03" db="EMBL/GenBank/DDBJ databases">
        <authorList>
            <person name="Martinez-Hernandez J."/>
        </authorList>
    </citation>
    <scope>NUCLEOTIDE SEQUENCE [LARGE SCALE GENOMIC DNA]</scope>
</reference>
<comment type="similarity">
    <text evidence="2 13">Belongs to the ferritin family.</text>
</comment>
<dbReference type="PANTHER" id="PTHR11431:SF126">
    <property type="entry name" value="FERRITIN-2, CHLOROPLASTIC-RELATED"/>
    <property type="match status" value="1"/>
</dbReference>
<sequence length="108" mass="12156">MRGGRAMLQSMLMPLSEFDHAEKGDALNAMELALCLEKLNNEKLQNLHSIANEKNDTQLVDFIESKFLVGQVEDIRKISEYVAQLRRMGKGHGVWHFDQMLLNGGVAA</sequence>
<dbReference type="SUPFAM" id="SSF47240">
    <property type="entry name" value="Ferritin-like"/>
    <property type="match status" value="1"/>
</dbReference>
<keyword evidence="4" id="KW-0150">Chloroplast</keyword>
<evidence type="ECO:0000256" key="3">
    <source>
        <dbReference type="ARBA" id="ARBA00022434"/>
    </source>
</evidence>
<dbReference type="InterPro" id="IPR001519">
    <property type="entry name" value="Ferritin"/>
</dbReference>
<dbReference type="EC" id="1.16.3.1" evidence="13"/>
<evidence type="ECO:0000256" key="4">
    <source>
        <dbReference type="ARBA" id="ARBA00022528"/>
    </source>
</evidence>
<dbReference type="InterPro" id="IPR009040">
    <property type="entry name" value="Ferritin-like_diiron"/>
</dbReference>